<sequence length="193" mass="20248">MSRCLEVVSPGFLLLVTAFALQQSGELLGSILLAAGLHELGHWAALRSFGSRAERFRLAAWGARMACGAGLSYRQEIIAVLAGPAANLLCGFACAQAAGHTGWTSGYLYAGAHVILGAFNLLPISVLDGGRALELILSLWGDPGLARRIVNALSIFTLVGLTSGALWLSVQSGGNAYLLVGIVGLWSMLLRRE</sequence>
<evidence type="ECO:0000256" key="7">
    <source>
        <dbReference type="SAM" id="Phobius"/>
    </source>
</evidence>
<keyword evidence="9" id="KW-1185">Reference proteome</keyword>
<dbReference type="Proteomes" id="UP000515960">
    <property type="component" value="Chromosome"/>
</dbReference>
<keyword evidence="6" id="KW-0482">Metalloprotease</keyword>
<feature type="transmembrane region" description="Helical" evidence="7">
    <location>
        <begin position="107"/>
        <end position="127"/>
    </location>
</feature>
<proteinExistence type="inferred from homology"/>
<evidence type="ECO:0000256" key="6">
    <source>
        <dbReference type="ARBA" id="ARBA00023049"/>
    </source>
</evidence>
<dbReference type="RefSeq" id="WP_187334129.1">
    <property type="nucleotide sequence ID" value="NZ_CP060490.1"/>
</dbReference>
<evidence type="ECO:0000256" key="1">
    <source>
        <dbReference type="ARBA" id="ARBA00001947"/>
    </source>
</evidence>
<dbReference type="AlphaFoldDB" id="A0A7G9B820"/>
<evidence type="ECO:0000256" key="5">
    <source>
        <dbReference type="ARBA" id="ARBA00022833"/>
    </source>
</evidence>
<feature type="transmembrane region" description="Helical" evidence="7">
    <location>
        <begin position="174"/>
        <end position="190"/>
    </location>
</feature>
<dbReference type="GO" id="GO:0006508">
    <property type="term" value="P:proteolysis"/>
    <property type="evidence" value="ECO:0007669"/>
    <property type="project" value="UniProtKB-KW"/>
</dbReference>
<keyword evidence="5" id="KW-0862">Zinc</keyword>
<evidence type="ECO:0000313" key="8">
    <source>
        <dbReference type="EMBL" id="QNL45701.1"/>
    </source>
</evidence>
<keyword evidence="7" id="KW-0472">Membrane</keyword>
<reference evidence="8 9" key="1">
    <citation type="submission" date="2020-08" db="EMBL/GenBank/DDBJ databases">
        <authorList>
            <person name="Liu C."/>
            <person name="Sun Q."/>
        </authorList>
    </citation>
    <scope>NUCLEOTIDE SEQUENCE [LARGE SCALE GENOMIC DNA]</scope>
    <source>
        <strain evidence="8 9">NSJ-62</strain>
    </source>
</reference>
<comment type="similarity">
    <text evidence="2">Belongs to the peptidase M50B family.</text>
</comment>
<feature type="transmembrane region" description="Helical" evidence="7">
    <location>
        <begin position="148"/>
        <end position="168"/>
    </location>
</feature>
<dbReference type="KEGG" id="ohi:H8790_06815"/>
<evidence type="ECO:0000256" key="2">
    <source>
        <dbReference type="ARBA" id="ARBA00007931"/>
    </source>
</evidence>
<protein>
    <submittedName>
        <fullName evidence="8">Peptidase M50</fullName>
    </submittedName>
</protein>
<gene>
    <name evidence="8" type="ORF">H8790_06815</name>
</gene>
<keyword evidence="7" id="KW-1133">Transmembrane helix</keyword>
<comment type="cofactor">
    <cofactor evidence="1">
        <name>Zn(2+)</name>
        <dbReference type="ChEBI" id="CHEBI:29105"/>
    </cofactor>
</comment>
<keyword evidence="3" id="KW-0645">Protease</keyword>
<dbReference type="PANTHER" id="PTHR39188">
    <property type="entry name" value="MEMBRANE-ASSOCIATED ZINC METALLOPROTEASE M50B"/>
    <property type="match status" value="1"/>
</dbReference>
<evidence type="ECO:0000256" key="4">
    <source>
        <dbReference type="ARBA" id="ARBA00022801"/>
    </source>
</evidence>
<keyword evidence="4" id="KW-0378">Hydrolase</keyword>
<dbReference type="EMBL" id="CP060490">
    <property type="protein sequence ID" value="QNL45701.1"/>
    <property type="molecule type" value="Genomic_DNA"/>
</dbReference>
<dbReference type="GO" id="GO:0008237">
    <property type="term" value="F:metallopeptidase activity"/>
    <property type="evidence" value="ECO:0007669"/>
    <property type="project" value="UniProtKB-KW"/>
</dbReference>
<name>A0A7G9B820_9FIRM</name>
<evidence type="ECO:0000256" key="3">
    <source>
        <dbReference type="ARBA" id="ARBA00022670"/>
    </source>
</evidence>
<dbReference type="PANTHER" id="PTHR39188:SF3">
    <property type="entry name" value="STAGE IV SPORULATION PROTEIN FB"/>
    <property type="match status" value="1"/>
</dbReference>
<evidence type="ECO:0000313" key="9">
    <source>
        <dbReference type="Proteomes" id="UP000515960"/>
    </source>
</evidence>
<organism evidence="8 9">
    <name type="scientific">Oscillibacter hominis</name>
    <dbReference type="NCBI Taxonomy" id="2763056"/>
    <lineage>
        <taxon>Bacteria</taxon>
        <taxon>Bacillati</taxon>
        <taxon>Bacillota</taxon>
        <taxon>Clostridia</taxon>
        <taxon>Eubacteriales</taxon>
        <taxon>Oscillospiraceae</taxon>
        <taxon>Oscillibacter</taxon>
    </lineage>
</organism>
<keyword evidence="7" id="KW-0812">Transmembrane</keyword>
<accession>A0A7G9B820</accession>